<evidence type="ECO:0000313" key="3">
    <source>
        <dbReference type="RefSeq" id="XP_065658634.1"/>
    </source>
</evidence>
<proteinExistence type="predicted"/>
<dbReference type="Proteomes" id="UP001652625">
    <property type="component" value="Chromosome 08"/>
</dbReference>
<dbReference type="RefSeq" id="XP_065658634.1">
    <property type="nucleotide sequence ID" value="XM_065802562.1"/>
</dbReference>
<evidence type="ECO:0000259" key="1">
    <source>
        <dbReference type="Pfam" id="PF03184"/>
    </source>
</evidence>
<accession>A0ABM4CAE1</accession>
<organism evidence="2 3">
    <name type="scientific">Hydra vulgaris</name>
    <name type="common">Hydra</name>
    <name type="synonym">Hydra attenuata</name>
    <dbReference type="NCBI Taxonomy" id="6087"/>
    <lineage>
        <taxon>Eukaryota</taxon>
        <taxon>Metazoa</taxon>
        <taxon>Cnidaria</taxon>
        <taxon>Hydrozoa</taxon>
        <taxon>Hydroidolina</taxon>
        <taxon>Anthoathecata</taxon>
        <taxon>Aplanulata</taxon>
        <taxon>Hydridae</taxon>
        <taxon>Hydra</taxon>
    </lineage>
</organism>
<dbReference type="InterPro" id="IPR004875">
    <property type="entry name" value="DDE_SF_endonuclease_dom"/>
</dbReference>
<gene>
    <name evidence="3" type="primary">LOC136083156</name>
</gene>
<name>A0ABM4CAE1_HYDVU</name>
<feature type="domain" description="DDE-1" evidence="1">
    <location>
        <begin position="16"/>
        <end position="202"/>
    </location>
</feature>
<evidence type="ECO:0000313" key="2">
    <source>
        <dbReference type="Proteomes" id="UP001652625"/>
    </source>
</evidence>
<sequence length="322" mass="36340">MPTESLVTTRGKKKSKERVTLAVCSNTTGSHKIPCSMIGKAARPACIVDRTWPIPYFCQKNAWMDVSICWKWFNKVFYPEVKHKTGLSVLLLLDNAHGHFEALERNLVKVVFFPPNCTSWKQPCDMGIIAALKKRYKYLYLSDILSYYSLDVNTKECLKESSLLCKRGAAGVEYGKPAHLEAAKYVDLAWKSIQPSSLKNCFDKAELFQISSPINTELCSEEADFASFNMLLMLNEFEGIGNIISSEDISNFESIECEDSPTYIEAIKEDVEDCLSLEENNDNAIAMDNYSDEEEANNDEIDDGTHFLGIKFIHLSLIDIGM</sequence>
<dbReference type="PANTHER" id="PTHR19303">
    <property type="entry name" value="TRANSPOSON"/>
    <property type="match status" value="1"/>
</dbReference>
<keyword evidence="2" id="KW-1185">Reference proteome</keyword>
<dbReference type="PANTHER" id="PTHR19303:SF73">
    <property type="entry name" value="PROTEIN PDC2"/>
    <property type="match status" value="1"/>
</dbReference>
<protein>
    <submittedName>
        <fullName evidence="3">Jerky protein homolog-like</fullName>
    </submittedName>
</protein>
<dbReference type="GeneID" id="136083156"/>
<dbReference type="Pfam" id="PF03184">
    <property type="entry name" value="DDE_1"/>
    <property type="match status" value="1"/>
</dbReference>
<dbReference type="InterPro" id="IPR050863">
    <property type="entry name" value="CenT-Element_Derived"/>
</dbReference>
<reference evidence="3" key="1">
    <citation type="submission" date="2025-08" db="UniProtKB">
        <authorList>
            <consortium name="RefSeq"/>
        </authorList>
    </citation>
    <scope>IDENTIFICATION</scope>
</reference>